<keyword evidence="4" id="KW-1185">Reference proteome</keyword>
<organism evidence="3 4">
    <name type="scientific">Roseobacter ponti</name>
    <dbReference type="NCBI Taxonomy" id="1891787"/>
    <lineage>
        <taxon>Bacteria</taxon>
        <taxon>Pseudomonadati</taxon>
        <taxon>Pseudomonadota</taxon>
        <taxon>Alphaproteobacteria</taxon>
        <taxon>Rhodobacterales</taxon>
        <taxon>Roseobacteraceae</taxon>
        <taxon>Roseobacter</taxon>
    </lineage>
</organism>
<dbReference type="InterPro" id="IPR006860">
    <property type="entry name" value="FecR"/>
</dbReference>
<protein>
    <submittedName>
        <fullName evidence="3">FecR domain-containing protein</fullName>
    </submittedName>
</protein>
<feature type="domain" description="FecR protein" evidence="2">
    <location>
        <begin position="71"/>
        <end position="128"/>
    </location>
</feature>
<accession>A0A858SP34</accession>
<name>A0A858SP34_9RHOB</name>
<evidence type="ECO:0000256" key="1">
    <source>
        <dbReference type="SAM" id="SignalP"/>
    </source>
</evidence>
<dbReference type="Gene3D" id="2.60.120.1440">
    <property type="match status" value="1"/>
</dbReference>
<dbReference type="AlphaFoldDB" id="A0A858SP34"/>
<proteinExistence type="predicted"/>
<dbReference type="KEGG" id="rpon:G3256_00040"/>
<evidence type="ECO:0000313" key="3">
    <source>
        <dbReference type="EMBL" id="QJF49662.1"/>
    </source>
</evidence>
<dbReference type="Proteomes" id="UP000503308">
    <property type="component" value="Chromosome"/>
</dbReference>
<feature type="chain" id="PRO_5032437941" evidence="1">
    <location>
        <begin position="26"/>
        <end position="174"/>
    </location>
</feature>
<dbReference type="RefSeq" id="WP_169638886.1">
    <property type="nucleotide sequence ID" value="NZ_CP048788.1"/>
</dbReference>
<dbReference type="Pfam" id="PF04773">
    <property type="entry name" value="FecR"/>
    <property type="match status" value="1"/>
</dbReference>
<gene>
    <name evidence="3" type="ORF">G3256_00040</name>
</gene>
<evidence type="ECO:0000313" key="4">
    <source>
        <dbReference type="Proteomes" id="UP000503308"/>
    </source>
</evidence>
<evidence type="ECO:0000259" key="2">
    <source>
        <dbReference type="Pfam" id="PF04773"/>
    </source>
</evidence>
<reference evidence="3 4" key="1">
    <citation type="submission" date="2020-02" db="EMBL/GenBank/DDBJ databases">
        <title>Genome sequence of Roseobacter ponti.</title>
        <authorList>
            <person name="Hollensteiner J."/>
            <person name="Schneider D."/>
            <person name="Poehlein A."/>
            <person name="Daniel R."/>
        </authorList>
    </citation>
    <scope>NUCLEOTIDE SEQUENCE [LARGE SCALE GENOMIC DNA]</scope>
    <source>
        <strain evidence="3 4">DSM 106830</strain>
    </source>
</reference>
<keyword evidence="1" id="KW-0732">Signal</keyword>
<sequence length="174" mass="17952">MMLRHLISALPCVSLCCALSLGASAAGAQETCSRAEGATPRTDVISCSGTLTVEREKQADVTIISRPGTAPPRAIELEGGAILLDVLPGSPSTQIRTPHAIAAVRGTTYVVDAEAERTSVFVIEGEVEVRKAGDDGAIVTLGPGEGADVSAEEPLTTARWSATRVAALLARFGR</sequence>
<dbReference type="EMBL" id="CP048788">
    <property type="protein sequence ID" value="QJF49662.1"/>
    <property type="molecule type" value="Genomic_DNA"/>
</dbReference>
<feature type="signal peptide" evidence="1">
    <location>
        <begin position="1"/>
        <end position="25"/>
    </location>
</feature>